<accession>A0A9R0IQ47</accession>
<dbReference type="SMART" id="SM00856">
    <property type="entry name" value="PMEI"/>
    <property type="match status" value="1"/>
</dbReference>
<evidence type="ECO:0000256" key="7">
    <source>
        <dbReference type="RuleBase" id="RU000589"/>
    </source>
</evidence>
<evidence type="ECO:0000256" key="2">
    <source>
        <dbReference type="ARBA" id="ARBA00006027"/>
    </source>
</evidence>
<dbReference type="FunFam" id="2.160.20.10:FF:000001">
    <property type="entry name" value="Pectinesterase"/>
    <property type="match status" value="1"/>
</dbReference>
<comment type="similarity">
    <text evidence="3">In the C-terminal section; belongs to the pectinesterase family.</text>
</comment>
<dbReference type="Pfam" id="PF04043">
    <property type="entry name" value="PMEI"/>
    <property type="match status" value="1"/>
</dbReference>
<reference evidence="11" key="2">
    <citation type="submission" date="2025-08" db="UniProtKB">
        <authorList>
            <consortium name="RefSeq"/>
        </authorList>
    </citation>
    <scope>IDENTIFICATION</scope>
    <source>
        <tissue evidence="11">Leaf</tissue>
    </source>
</reference>
<keyword evidence="5 7" id="KW-0063">Aspartyl esterase</keyword>
<dbReference type="InterPro" id="IPR033131">
    <property type="entry name" value="Pectinesterase_Asp_AS"/>
</dbReference>
<evidence type="ECO:0000313" key="11">
    <source>
        <dbReference type="RefSeq" id="XP_021852530.1"/>
    </source>
</evidence>
<feature type="domain" description="Pectinesterase inhibitor" evidence="9">
    <location>
        <begin position="27"/>
        <end position="161"/>
    </location>
</feature>
<keyword evidence="4 7" id="KW-0378">Hydrolase</keyword>
<dbReference type="InterPro" id="IPR006501">
    <property type="entry name" value="Pectinesterase_inhib_dom"/>
</dbReference>
<keyword evidence="7" id="KW-0732">Signal</keyword>
<dbReference type="InterPro" id="IPR000070">
    <property type="entry name" value="Pectinesterase_cat"/>
</dbReference>
<comment type="catalytic activity">
    <reaction evidence="7">
        <text>[(1-&gt;4)-alpha-D-galacturonosyl methyl ester](n) + n H2O = [(1-&gt;4)-alpha-D-galacturonosyl](n) + n methanol + n H(+)</text>
        <dbReference type="Rhea" id="RHEA:22380"/>
        <dbReference type="Rhea" id="RHEA-COMP:14570"/>
        <dbReference type="Rhea" id="RHEA-COMP:14573"/>
        <dbReference type="ChEBI" id="CHEBI:15377"/>
        <dbReference type="ChEBI" id="CHEBI:15378"/>
        <dbReference type="ChEBI" id="CHEBI:17790"/>
        <dbReference type="ChEBI" id="CHEBI:140522"/>
        <dbReference type="ChEBI" id="CHEBI:140523"/>
        <dbReference type="EC" id="3.1.1.11"/>
    </reaction>
</comment>
<evidence type="ECO:0000256" key="6">
    <source>
        <dbReference type="PROSITE-ProRule" id="PRU10040"/>
    </source>
</evidence>
<dbReference type="SUPFAM" id="SSF101148">
    <property type="entry name" value="Plant invertase/pectin methylesterase inhibitor"/>
    <property type="match status" value="1"/>
</dbReference>
<evidence type="ECO:0000313" key="10">
    <source>
        <dbReference type="Proteomes" id="UP000813463"/>
    </source>
</evidence>
<dbReference type="EC" id="3.1.1.11" evidence="7"/>
<protein>
    <recommendedName>
        <fullName evidence="7">Pectinesterase</fullName>
        <ecNumber evidence="7">3.1.1.11</ecNumber>
    </recommendedName>
</protein>
<dbReference type="OrthoDB" id="2019149at2759"/>
<dbReference type="Proteomes" id="UP000813463">
    <property type="component" value="Chromosome 2"/>
</dbReference>
<dbReference type="RefSeq" id="XP_021852530.1">
    <property type="nucleotide sequence ID" value="XM_021996838.2"/>
</dbReference>
<dbReference type="GeneID" id="110792045"/>
<evidence type="ECO:0000256" key="5">
    <source>
        <dbReference type="ARBA" id="ARBA00023085"/>
    </source>
</evidence>
<reference evidence="10" key="1">
    <citation type="journal article" date="2021" name="Nat. Commun.">
        <title>Genomic analyses provide insights into spinach domestication and the genetic basis of agronomic traits.</title>
        <authorList>
            <person name="Cai X."/>
            <person name="Sun X."/>
            <person name="Xu C."/>
            <person name="Sun H."/>
            <person name="Wang X."/>
            <person name="Ge C."/>
            <person name="Zhang Z."/>
            <person name="Wang Q."/>
            <person name="Fei Z."/>
            <person name="Jiao C."/>
            <person name="Wang Q."/>
        </authorList>
    </citation>
    <scope>NUCLEOTIDE SEQUENCE [LARGE SCALE GENOMIC DNA]</scope>
    <source>
        <strain evidence="10">cv. Varoflay</strain>
    </source>
</reference>
<dbReference type="Gene3D" id="1.20.140.40">
    <property type="entry name" value="Invertase/pectin methylesterase inhibitor family protein"/>
    <property type="match status" value="1"/>
</dbReference>
<dbReference type="PROSITE" id="PS00503">
    <property type="entry name" value="PECTINESTERASE_2"/>
    <property type="match status" value="1"/>
</dbReference>
<dbReference type="InterPro" id="IPR035513">
    <property type="entry name" value="Invertase/methylesterase_inhib"/>
</dbReference>
<dbReference type="PANTHER" id="PTHR31707">
    <property type="entry name" value="PECTINESTERASE"/>
    <property type="match status" value="1"/>
</dbReference>
<organism evidence="10 11">
    <name type="scientific">Spinacia oleracea</name>
    <name type="common">Spinach</name>
    <dbReference type="NCBI Taxonomy" id="3562"/>
    <lineage>
        <taxon>Eukaryota</taxon>
        <taxon>Viridiplantae</taxon>
        <taxon>Streptophyta</taxon>
        <taxon>Embryophyta</taxon>
        <taxon>Tracheophyta</taxon>
        <taxon>Spermatophyta</taxon>
        <taxon>Magnoliopsida</taxon>
        <taxon>eudicotyledons</taxon>
        <taxon>Gunneridae</taxon>
        <taxon>Pentapetalae</taxon>
        <taxon>Caryophyllales</taxon>
        <taxon>Chenopodiaceae</taxon>
        <taxon>Chenopodioideae</taxon>
        <taxon>Anserineae</taxon>
        <taxon>Spinacia</taxon>
    </lineage>
</organism>
<evidence type="ECO:0000256" key="1">
    <source>
        <dbReference type="ARBA" id="ARBA00005184"/>
    </source>
</evidence>
<comment type="pathway">
    <text evidence="1 7">Glycan metabolism; pectin degradation; 2-dehydro-3-deoxy-D-gluconate from pectin: step 1/5.</text>
</comment>
<dbReference type="GO" id="GO:0042545">
    <property type="term" value="P:cell wall modification"/>
    <property type="evidence" value="ECO:0007669"/>
    <property type="project" value="UniProtKB-UniRule"/>
</dbReference>
<gene>
    <name evidence="11" type="primary">LOC110792045</name>
</gene>
<dbReference type="Pfam" id="PF01095">
    <property type="entry name" value="Pectinesterase"/>
    <property type="match status" value="1"/>
</dbReference>
<feature type="region of interest" description="Disordered" evidence="8">
    <location>
        <begin position="165"/>
        <end position="188"/>
    </location>
</feature>
<dbReference type="KEGG" id="soe:110792045"/>
<proteinExistence type="inferred from homology"/>
<dbReference type="Gene3D" id="2.160.20.10">
    <property type="entry name" value="Single-stranded right-handed beta-helix, Pectin lyase-like"/>
    <property type="match status" value="1"/>
</dbReference>
<dbReference type="SUPFAM" id="SSF51126">
    <property type="entry name" value="Pectin lyase-like"/>
    <property type="match status" value="1"/>
</dbReference>
<keyword evidence="10" id="KW-1185">Reference proteome</keyword>
<dbReference type="InterPro" id="IPR011050">
    <property type="entry name" value="Pectin_lyase_fold/virulence"/>
</dbReference>
<dbReference type="AlphaFoldDB" id="A0A9R0IQ47"/>
<evidence type="ECO:0000256" key="4">
    <source>
        <dbReference type="ARBA" id="ARBA00022801"/>
    </source>
</evidence>
<dbReference type="GO" id="GO:0045490">
    <property type="term" value="P:pectin catabolic process"/>
    <property type="evidence" value="ECO:0007669"/>
    <property type="project" value="UniProtKB-UniRule"/>
</dbReference>
<dbReference type="GO" id="GO:0030599">
    <property type="term" value="F:pectinesterase activity"/>
    <property type="evidence" value="ECO:0000318"/>
    <property type="project" value="GO_Central"/>
</dbReference>
<feature type="chain" id="PRO_5040542434" description="Pectinesterase" evidence="7">
    <location>
        <begin position="24"/>
        <end position="545"/>
    </location>
</feature>
<feature type="active site" evidence="6">
    <location>
        <position position="371"/>
    </location>
</feature>
<evidence type="ECO:0000256" key="8">
    <source>
        <dbReference type="SAM" id="MobiDB-lite"/>
    </source>
</evidence>
<sequence length="545" mass="59149">MGKSKVVLMLLMVIMVSFSSVKAISSNDKEMLGAECLSVPASVFANTLKITIDGVVKVASVMAKFAGSGFGDFTVSNAISDCLDLLQLSGDELTWTLSASQYGKGNGTGDLGSDLKTWLSAALANQETCLEGFDGTGSMVKSLVAGSINEVSSLVQDILHMVHVSPRPTRGSNSNRANGTRPGGGGRRLLMKEAVTDGDGFPSWVRSKDRKLLQATGMSSPNVTVALDGSGNYSRIMDAIEDAPSHSTDRFVIYVKKGLYEENVEIKRKKTNIMMYGDGMDVTIITGNRSVFDGWTTYRSATFAVTGARFVARDMTFQNTAGPERHQAVAFRSDSDLSALYRCAFRGYQDTLYAHANRQFFRECTITGTVDFIFGDGAAVFQNCQIQARKGLPNQKNTITAQGRKDPGENTGFSIQYCNITGDSSLTTTNTSSNSTTTTAATYTYLGRPWKAYSRTIIMESYISDVVRPEGWLEWNGNVSLDTLYYAEYMNSGPGASLESRVKWAGYHIFNSSVDALNYTVAQFIKGDMWLPTTGIRFGSGLSTV</sequence>
<comment type="similarity">
    <text evidence="2">In the N-terminal section; belongs to the PMEI family.</text>
</comment>
<feature type="signal peptide" evidence="7">
    <location>
        <begin position="1"/>
        <end position="23"/>
    </location>
</feature>
<name>A0A9R0IQ47_SPIOL</name>
<dbReference type="CDD" id="cd15799">
    <property type="entry name" value="PMEI-like_4"/>
    <property type="match status" value="1"/>
</dbReference>
<dbReference type="GO" id="GO:0046910">
    <property type="term" value="F:pectinesterase inhibitor activity"/>
    <property type="evidence" value="ECO:0000318"/>
    <property type="project" value="GO_Central"/>
</dbReference>
<dbReference type="InterPro" id="IPR012334">
    <property type="entry name" value="Pectin_lyas_fold"/>
</dbReference>
<evidence type="ECO:0000256" key="3">
    <source>
        <dbReference type="ARBA" id="ARBA00007786"/>
    </source>
</evidence>
<evidence type="ECO:0000259" key="9">
    <source>
        <dbReference type="SMART" id="SM00856"/>
    </source>
</evidence>